<feature type="compositionally biased region" description="Basic and acidic residues" evidence="1">
    <location>
        <begin position="204"/>
        <end position="222"/>
    </location>
</feature>
<gene>
    <name evidence="2" type="ORF">CONLIGDRAFT_683543</name>
</gene>
<feature type="compositionally biased region" description="Basic and acidic residues" evidence="1">
    <location>
        <begin position="459"/>
        <end position="468"/>
    </location>
</feature>
<sequence length="633" mass="66636">MAGPKAPIGSLSAHSTKSANLARSVSASKFGAPSNAAAKRANLKEESESDSSDSDSDTSDADNIDHDKVLREINSKSSGAKSKVEAKAPAPAAKKPTIKNETSPANAKSKKAIVKKEESSSEEEESSEAESESEDESSSESDDEEKAAEPSKGAKLEKKAATSSDKSTSKNVKKAESEDESDSESSSSTSSSESESESEEEEAKPEKKVVAKSNDAKAKSKAETSSSSEASESEAESSDSESEEADESMAIDQRNGNNALSRIPEVVSNEFHLRKAEDGTNAADVAKFFTEAQKEGKQIWYFTAPASIPIEVVEKLEIPLERAQKGKSILSHQGDDYGVAFEDAATSRAIKLLIPSKAGDQYQLLNAPIAQTMHLKRVTQFSQDGESTLSLTQTSHTSTARPPRPQPKGLKARFQPIGVTNGSPGKIGADASDEDVDMTEAPALPSSQKTPAKKSKGTTTDKKRKLDAVTEATPMRGADTPESSKKSKKARVEPKPTPRAKSEAPSTAAAKVTPIVPPVVPSIRRESSSQAPPASTPSSSNTTKAKAVPASQPTPISKPAEPTSSAVKKESKVPLPSPSKRASSSLPSQPKEVAKTNGKVKKEKKTKVIVKAEPGTEAPKKTTPVPVPSIPTP</sequence>
<dbReference type="PANTHER" id="PTHR28155:SF1">
    <property type="entry name" value="DNA-DIRECTED RNA POLYMERASE I SUBUNIT RPA34.5-DOMAIN-CONTAINING PROTEIN"/>
    <property type="match status" value="1"/>
</dbReference>
<feature type="compositionally biased region" description="Low complexity" evidence="1">
    <location>
        <begin position="578"/>
        <end position="590"/>
    </location>
</feature>
<keyword evidence="3" id="KW-1185">Reference proteome</keyword>
<feature type="compositionally biased region" description="Basic and acidic residues" evidence="1">
    <location>
        <begin position="63"/>
        <end position="74"/>
    </location>
</feature>
<feature type="compositionally biased region" description="Acidic residues" evidence="1">
    <location>
        <begin position="231"/>
        <end position="249"/>
    </location>
</feature>
<dbReference type="STRING" id="1408157.A0A1J7IH33"/>
<dbReference type="AlphaFoldDB" id="A0A1J7IH33"/>
<dbReference type="Proteomes" id="UP000182658">
    <property type="component" value="Unassembled WGS sequence"/>
</dbReference>
<feature type="compositionally biased region" description="Low complexity" evidence="1">
    <location>
        <begin position="184"/>
        <end position="193"/>
    </location>
</feature>
<feature type="compositionally biased region" description="Basic and acidic residues" evidence="1">
    <location>
        <begin position="482"/>
        <end position="502"/>
    </location>
</feature>
<protein>
    <submittedName>
        <fullName evidence="2">Uncharacterized protein</fullName>
    </submittedName>
</protein>
<feature type="compositionally biased region" description="Polar residues" evidence="1">
    <location>
        <begin position="12"/>
        <end position="27"/>
    </location>
</feature>
<proteinExistence type="predicted"/>
<reference evidence="2 3" key="1">
    <citation type="submission" date="2016-10" db="EMBL/GenBank/DDBJ databases">
        <title>Draft genome sequence of Coniochaeta ligniaria NRRL30616, a lignocellulolytic fungus for bioabatement of inhibitors in plant biomass hydrolysates.</title>
        <authorList>
            <consortium name="DOE Joint Genome Institute"/>
            <person name="Jimenez D.J."/>
            <person name="Hector R.E."/>
            <person name="Riley R."/>
            <person name="Sun H."/>
            <person name="Grigoriev I.V."/>
            <person name="Van Elsas J.D."/>
            <person name="Nichols N.N."/>
        </authorList>
    </citation>
    <scope>NUCLEOTIDE SEQUENCE [LARGE SCALE GENOMIC DNA]</scope>
    <source>
        <strain evidence="2 3">NRRL 30616</strain>
    </source>
</reference>
<name>A0A1J7IH33_9PEZI</name>
<dbReference type="OrthoDB" id="76224at2759"/>
<dbReference type="InterPro" id="IPR013240">
    <property type="entry name" value="DNA-dir_RNA_pol1_su_RPA34"/>
</dbReference>
<evidence type="ECO:0000256" key="1">
    <source>
        <dbReference type="SAM" id="MobiDB-lite"/>
    </source>
</evidence>
<dbReference type="Pfam" id="PF08208">
    <property type="entry name" value="RNA_polI_A34"/>
    <property type="match status" value="1"/>
</dbReference>
<dbReference type="InParanoid" id="A0A1J7IH33"/>
<evidence type="ECO:0000313" key="2">
    <source>
        <dbReference type="EMBL" id="OIW26579.1"/>
    </source>
</evidence>
<feature type="compositionally biased region" description="Low complexity" evidence="1">
    <location>
        <begin position="161"/>
        <end position="170"/>
    </location>
</feature>
<feature type="compositionally biased region" description="Acidic residues" evidence="1">
    <location>
        <begin position="47"/>
        <end position="62"/>
    </location>
</feature>
<organism evidence="2 3">
    <name type="scientific">Coniochaeta ligniaria NRRL 30616</name>
    <dbReference type="NCBI Taxonomy" id="1408157"/>
    <lineage>
        <taxon>Eukaryota</taxon>
        <taxon>Fungi</taxon>
        <taxon>Dikarya</taxon>
        <taxon>Ascomycota</taxon>
        <taxon>Pezizomycotina</taxon>
        <taxon>Sordariomycetes</taxon>
        <taxon>Sordariomycetidae</taxon>
        <taxon>Coniochaetales</taxon>
        <taxon>Coniochaetaceae</taxon>
        <taxon>Coniochaeta</taxon>
    </lineage>
</organism>
<feature type="compositionally biased region" description="Low complexity" evidence="1">
    <location>
        <begin position="528"/>
        <end position="545"/>
    </location>
</feature>
<feature type="region of interest" description="Disordered" evidence="1">
    <location>
        <begin position="384"/>
        <end position="633"/>
    </location>
</feature>
<dbReference type="GO" id="GO:0006360">
    <property type="term" value="P:transcription by RNA polymerase I"/>
    <property type="evidence" value="ECO:0007669"/>
    <property type="project" value="InterPro"/>
</dbReference>
<accession>A0A1J7IH33</accession>
<dbReference type="InterPro" id="IPR053263">
    <property type="entry name" value="Euk_RPA34_RNAP_subunit"/>
</dbReference>
<feature type="compositionally biased region" description="Acidic residues" evidence="1">
    <location>
        <begin position="194"/>
        <end position="203"/>
    </location>
</feature>
<feature type="compositionally biased region" description="Basic and acidic residues" evidence="1">
    <location>
        <begin position="147"/>
        <end position="160"/>
    </location>
</feature>
<dbReference type="EMBL" id="KV875100">
    <property type="protein sequence ID" value="OIW26579.1"/>
    <property type="molecule type" value="Genomic_DNA"/>
</dbReference>
<dbReference type="PANTHER" id="PTHR28155">
    <property type="entry name" value="ACR243WP"/>
    <property type="match status" value="1"/>
</dbReference>
<feature type="region of interest" description="Disordered" evidence="1">
    <location>
        <begin position="1"/>
        <end position="261"/>
    </location>
</feature>
<feature type="compositionally biased region" description="Basic residues" evidence="1">
    <location>
        <begin position="598"/>
        <end position="608"/>
    </location>
</feature>
<feature type="compositionally biased region" description="Acidic residues" evidence="1">
    <location>
        <begin position="120"/>
        <end position="146"/>
    </location>
</feature>
<feature type="compositionally biased region" description="Low complexity" evidence="1">
    <location>
        <begin position="387"/>
        <end position="399"/>
    </location>
</feature>
<evidence type="ECO:0000313" key="3">
    <source>
        <dbReference type="Proteomes" id="UP000182658"/>
    </source>
</evidence>